<feature type="transmembrane region" description="Helical" evidence="1">
    <location>
        <begin position="34"/>
        <end position="56"/>
    </location>
</feature>
<gene>
    <name evidence="2" type="primary">Cnig_chr_X.g23014</name>
    <name evidence="2" type="ORF">B9Z55_023014</name>
</gene>
<evidence type="ECO:0000313" key="2">
    <source>
        <dbReference type="EMBL" id="PIC16393.1"/>
    </source>
</evidence>
<keyword evidence="1" id="KW-0812">Transmembrane</keyword>
<proteinExistence type="predicted"/>
<evidence type="ECO:0000313" key="3">
    <source>
        <dbReference type="Proteomes" id="UP000230233"/>
    </source>
</evidence>
<reference evidence="3" key="1">
    <citation type="submission" date="2017-10" db="EMBL/GenBank/DDBJ databases">
        <title>Rapid genome shrinkage in a self-fertile nematode reveals novel sperm competition proteins.</title>
        <authorList>
            <person name="Yin D."/>
            <person name="Schwarz E.M."/>
            <person name="Thomas C.G."/>
            <person name="Felde R.L."/>
            <person name="Korf I.F."/>
            <person name="Cutter A.D."/>
            <person name="Schartner C.M."/>
            <person name="Ralston E.J."/>
            <person name="Meyer B.J."/>
            <person name="Haag E.S."/>
        </authorList>
    </citation>
    <scope>NUCLEOTIDE SEQUENCE [LARGE SCALE GENOMIC DNA]</scope>
    <source>
        <strain evidence="3">JU1422</strain>
    </source>
</reference>
<dbReference type="OrthoDB" id="5811648at2759"/>
<accession>A0A2G5SNC5</accession>
<evidence type="ECO:0000256" key="1">
    <source>
        <dbReference type="SAM" id="Phobius"/>
    </source>
</evidence>
<feature type="transmembrane region" description="Helical" evidence="1">
    <location>
        <begin position="6"/>
        <end position="22"/>
    </location>
</feature>
<comment type="caution">
    <text evidence="2">The sequence shown here is derived from an EMBL/GenBank/DDBJ whole genome shotgun (WGS) entry which is preliminary data.</text>
</comment>
<keyword evidence="1" id="KW-0472">Membrane</keyword>
<name>A0A2G5SNC5_9PELO</name>
<keyword evidence="1" id="KW-1133">Transmembrane helix</keyword>
<protein>
    <submittedName>
        <fullName evidence="2">Uncharacterized protein</fullName>
    </submittedName>
</protein>
<feature type="transmembrane region" description="Helical" evidence="1">
    <location>
        <begin position="796"/>
        <end position="817"/>
    </location>
</feature>
<keyword evidence="3" id="KW-1185">Reference proteome</keyword>
<dbReference type="Proteomes" id="UP000230233">
    <property type="component" value="Chromosome X"/>
</dbReference>
<dbReference type="EMBL" id="PDUG01000006">
    <property type="protein sequence ID" value="PIC16393.1"/>
    <property type="molecule type" value="Genomic_DNA"/>
</dbReference>
<dbReference type="AlphaFoldDB" id="A0A2G5SNC5"/>
<organism evidence="2 3">
    <name type="scientific">Caenorhabditis nigoni</name>
    <dbReference type="NCBI Taxonomy" id="1611254"/>
    <lineage>
        <taxon>Eukaryota</taxon>
        <taxon>Metazoa</taxon>
        <taxon>Ecdysozoa</taxon>
        <taxon>Nematoda</taxon>
        <taxon>Chromadorea</taxon>
        <taxon>Rhabditida</taxon>
        <taxon>Rhabditina</taxon>
        <taxon>Rhabditomorpha</taxon>
        <taxon>Rhabditoidea</taxon>
        <taxon>Rhabditidae</taxon>
        <taxon>Peloderinae</taxon>
        <taxon>Caenorhabditis</taxon>
    </lineage>
</organism>
<sequence>MIWGLGSVFLVILGFLLLLFAWREENLVFRVIDMNFIFLSLLFLGIVPFLTSPFAYHPRRDLELAVHLDHYQSENFTVKFSYILIETHLHPDTVLCVENLVNSNVSIKLWNFDGFGADRYYNISKRFTEIENHDYDLRQELVRNGLGITVTANDSTADGVLIFKRCRRDVFTTLVTDKKLNLSVPAHHKSYGTFRFKMITESNETSSLVPFTSWDNAIHVPFDVSYLNSTMEYVDFSTIMPRRFLRINDWTRRGFCLNFTINDHLKIEMSRCRNSQPFTIMISRLQSTQVIRYWEAIFKADQLCPIDEESRPDYFWLKIISTGHVGVGDLVFFNCHHFWIRNHGDEDYPYAEKMKIVPTIDKPDGRVWSFDYVVSPNRRNPYFSPAKHLIDTALVTGTPLHLHLEKQLPHTLSFSACYNSPRYPIKLKGNVVTIEKQMLQTLSDFTNIFDCEEEKTVPGFYISVGADKESVMGNAYFYLDEKQNGAETPEGKLKNDMFTTVAFNLKKGNKISRNVDIQRLVIEGLYNSRVDLHQYFNCTGLVQLSISRCEFSPKLQLFNPMKSGSAVFDSPTLSFIEQLYNRTDCLTDFQMERGEYFSDDRFGVYLHIEALEDSVGYVALYESFSARMNYYELTEEYEEATYDKRVIQSFHVFNGTKYISPFVISHLINRAQIKPAMSLRFFVDSNGPLQLAISECKNDEIREWKTVGSTNGSVAAWYTFDKEGLELLSAFSQSLNCFNKRYTQIFVHIKSEANIYVNLEFSIWNGTDLNQVSTCDMERPESLQLKNGSLQQEIQLLLVEIAMVVVIILGFTAMLYISRRVIPAYQPVVVTESFFKTSSVDLSERSSTV</sequence>